<dbReference type="InterPro" id="IPR001296">
    <property type="entry name" value="Glyco_trans_1"/>
</dbReference>
<comment type="caution">
    <text evidence="2">The sequence shown here is derived from an EMBL/GenBank/DDBJ whole genome shotgun (WGS) entry which is preliminary data.</text>
</comment>
<name>A0ABY1WSP0_9GAMM</name>
<evidence type="ECO:0000313" key="3">
    <source>
        <dbReference type="Proteomes" id="UP000292544"/>
    </source>
</evidence>
<dbReference type="RefSeq" id="WP_130565318.1">
    <property type="nucleotide sequence ID" value="NZ_SHLY01000001.1"/>
</dbReference>
<feature type="domain" description="Glycosyl transferase family 1" evidence="1">
    <location>
        <begin position="221"/>
        <end position="364"/>
    </location>
</feature>
<organism evidence="2 3">
    <name type="scientific">Corallincola spongiicola</name>
    <dbReference type="NCBI Taxonomy" id="2520508"/>
    <lineage>
        <taxon>Bacteria</taxon>
        <taxon>Pseudomonadati</taxon>
        <taxon>Pseudomonadota</taxon>
        <taxon>Gammaproteobacteria</taxon>
        <taxon>Alteromonadales</taxon>
        <taxon>Psychromonadaceae</taxon>
        <taxon>Corallincola</taxon>
    </lineage>
</organism>
<sequence>MKITYFVNQYPKVSHSFIRREILALEEAGVSIQRVSIRGWDADVVDPLDKEEKTKTSYLLQDGVKSLLTLAFSTFISSPKSFFSALISALKMSRMSERHALYHVMYFLEACKLKQLCESEGSEHVHAHFGTNSTEIAMLCHLLGGPTYSFTVHGPEEFDKPLGLHLREKVAHSKFVAAISSFGRSQLYRWCDYSDWKKIKVVHCGLDAGFFSDEDTKSQAGSTKQLLCIGRICEQKGQLLLVQALRKALDAGADVRLTLAGDGEMREQVEALIEELKLSAHVEITGWVSSGKVQSLLQQSAAMILPSFAEGLPVAIMEALATRTPVITTYIAGIPELIKHKETGWLCHAGDPDAIADTIIEFSRTSSDEVVAITDRGYQAVQARHHIDCESRKLVSHFSEQ</sequence>
<reference evidence="3" key="1">
    <citation type="submission" date="2019-02" db="EMBL/GenBank/DDBJ databases">
        <title>Draft genome sequence of Muricauda sp. 176CP4-71.</title>
        <authorList>
            <person name="Park J.-S."/>
        </authorList>
    </citation>
    <scope>NUCLEOTIDE SEQUENCE [LARGE SCALE GENOMIC DNA]</scope>
    <source>
        <strain evidence="3">176GS2-150</strain>
    </source>
</reference>
<dbReference type="EMBL" id="SHLY01000001">
    <property type="protein sequence ID" value="TAA47755.1"/>
    <property type="molecule type" value="Genomic_DNA"/>
</dbReference>
<evidence type="ECO:0000259" key="1">
    <source>
        <dbReference type="Pfam" id="PF00534"/>
    </source>
</evidence>
<accession>A0ABY1WSP0</accession>
<evidence type="ECO:0000313" key="2">
    <source>
        <dbReference type="EMBL" id="TAA47755.1"/>
    </source>
</evidence>
<protein>
    <submittedName>
        <fullName evidence="2">Colanic acid biosynthesis glycosyltransferase WcaL</fullName>
    </submittedName>
</protein>
<dbReference type="PANTHER" id="PTHR45947">
    <property type="entry name" value="SULFOQUINOVOSYL TRANSFERASE SQD2"/>
    <property type="match status" value="1"/>
</dbReference>
<dbReference type="InterPro" id="IPR050194">
    <property type="entry name" value="Glycosyltransferase_grp1"/>
</dbReference>
<dbReference type="PANTHER" id="PTHR45947:SF15">
    <property type="entry name" value="TEICHURONIC ACID BIOSYNTHESIS GLYCOSYLTRANSFERASE TUAC-RELATED"/>
    <property type="match status" value="1"/>
</dbReference>
<dbReference type="Gene3D" id="3.40.50.2000">
    <property type="entry name" value="Glycogen Phosphorylase B"/>
    <property type="match status" value="2"/>
</dbReference>
<dbReference type="Proteomes" id="UP000292544">
    <property type="component" value="Unassembled WGS sequence"/>
</dbReference>
<keyword evidence="3" id="KW-1185">Reference proteome</keyword>
<proteinExistence type="predicted"/>
<dbReference type="SUPFAM" id="SSF53756">
    <property type="entry name" value="UDP-Glycosyltransferase/glycogen phosphorylase"/>
    <property type="match status" value="1"/>
</dbReference>
<dbReference type="CDD" id="cd03801">
    <property type="entry name" value="GT4_PimA-like"/>
    <property type="match status" value="1"/>
</dbReference>
<dbReference type="Pfam" id="PF00534">
    <property type="entry name" value="Glycos_transf_1"/>
    <property type="match status" value="1"/>
</dbReference>
<gene>
    <name evidence="2" type="ORF">EXY25_00450</name>
</gene>